<dbReference type="Proteomes" id="UP001057402">
    <property type="component" value="Chromosome 2"/>
</dbReference>
<organism evidence="1 2">
    <name type="scientific">Melastoma candidum</name>
    <dbReference type="NCBI Taxonomy" id="119954"/>
    <lineage>
        <taxon>Eukaryota</taxon>
        <taxon>Viridiplantae</taxon>
        <taxon>Streptophyta</taxon>
        <taxon>Embryophyta</taxon>
        <taxon>Tracheophyta</taxon>
        <taxon>Spermatophyta</taxon>
        <taxon>Magnoliopsida</taxon>
        <taxon>eudicotyledons</taxon>
        <taxon>Gunneridae</taxon>
        <taxon>Pentapetalae</taxon>
        <taxon>rosids</taxon>
        <taxon>malvids</taxon>
        <taxon>Myrtales</taxon>
        <taxon>Melastomataceae</taxon>
        <taxon>Melastomatoideae</taxon>
        <taxon>Melastomateae</taxon>
        <taxon>Melastoma</taxon>
    </lineage>
</organism>
<reference evidence="2" key="1">
    <citation type="journal article" date="2023" name="Front. Plant Sci.">
        <title>Chromosomal-level genome assembly of Melastoma candidum provides insights into trichome evolution.</title>
        <authorList>
            <person name="Zhong Y."/>
            <person name="Wu W."/>
            <person name="Sun C."/>
            <person name="Zou P."/>
            <person name="Liu Y."/>
            <person name="Dai S."/>
            <person name="Zhou R."/>
        </authorList>
    </citation>
    <scope>NUCLEOTIDE SEQUENCE [LARGE SCALE GENOMIC DNA]</scope>
</reference>
<evidence type="ECO:0000313" key="2">
    <source>
        <dbReference type="Proteomes" id="UP001057402"/>
    </source>
</evidence>
<comment type="caution">
    <text evidence="1">The sequence shown here is derived from an EMBL/GenBank/DDBJ whole genome shotgun (WGS) entry which is preliminary data.</text>
</comment>
<accession>A0ACB9S683</accession>
<sequence length="400" mass="43170">MESVSAISNSGLLKNLSYFGGKNFNQSQQSVSNINRVRWTCPPKHVTAGEESREAGTQSLRELNVLEAVYPQVSAIPSSPAVSDNVDRECYDDCLTPEIPLIPREEMKNKLDLEPTSLCTLDTKTPEVPKQQLPSSAGLDAGFLAAASAACAAFLKSSEKGSIIDPDLLVEIFNNPKLIEELLNRGGSPDGRKIVVSEPISGNLPVPYSSLVCPPTLVTNVQSDQPFSSPSAQSVLVPSAGQVVTPSVPSSNGFSRPVDHFGTVRVPSSLVMVTQPFESQSSIPQHIPPPILPHFIVVHKDTNCLKNLIREHGGLRQGNPEGDLVASHQNDLANPKTVNPLIQEEMNFKNNRKPCIFFHSPQGCHGGYNCPWDDGRNAKRAKIGVFLSGSRTNTFSSSLS</sequence>
<proteinExistence type="predicted"/>
<evidence type="ECO:0000313" key="1">
    <source>
        <dbReference type="EMBL" id="KAI4386803.1"/>
    </source>
</evidence>
<protein>
    <submittedName>
        <fullName evidence="1">Uncharacterized protein</fullName>
    </submittedName>
</protein>
<name>A0ACB9S683_9MYRT</name>
<gene>
    <name evidence="1" type="ORF">MLD38_004703</name>
</gene>
<keyword evidence="2" id="KW-1185">Reference proteome</keyword>
<dbReference type="EMBL" id="CM042881">
    <property type="protein sequence ID" value="KAI4386803.1"/>
    <property type="molecule type" value="Genomic_DNA"/>
</dbReference>